<dbReference type="Proteomes" id="UP000235220">
    <property type="component" value="Chromosome 12"/>
</dbReference>
<feature type="compositionally biased region" description="Polar residues" evidence="1">
    <location>
        <begin position="26"/>
        <end position="45"/>
    </location>
</feature>
<dbReference type="FunCoup" id="A0A2I4DLD5">
    <property type="interactions" value="847"/>
</dbReference>
<feature type="compositionally biased region" description="Basic and acidic residues" evidence="1">
    <location>
        <begin position="142"/>
        <end position="154"/>
    </location>
</feature>
<dbReference type="PANTHER" id="PTHR35492:SF1">
    <property type="entry name" value="TRANSDUCIN_WD40 REPEAT-LIKE SUPERFAMILY PROTEIN"/>
    <property type="match status" value="1"/>
</dbReference>
<name>A0A2I4DLD5_JUGRE</name>
<dbReference type="InterPro" id="IPR011044">
    <property type="entry name" value="Quino_amine_DH_bsu"/>
</dbReference>
<dbReference type="InterPro" id="IPR015943">
    <property type="entry name" value="WD40/YVTN_repeat-like_dom_sf"/>
</dbReference>
<protein>
    <submittedName>
        <fullName evidence="4">KIN14B-interacting protein At4g14310-like</fullName>
    </submittedName>
</protein>
<dbReference type="Gene3D" id="2.130.10.10">
    <property type="entry name" value="YVTN repeat-like/Quinoprotein amine dehydrogenase"/>
    <property type="match status" value="1"/>
</dbReference>
<evidence type="ECO:0000256" key="1">
    <source>
        <dbReference type="SAM" id="MobiDB-lite"/>
    </source>
</evidence>
<reference evidence="4" key="1">
    <citation type="submission" date="2025-08" db="UniProtKB">
        <authorList>
            <consortium name="RefSeq"/>
        </authorList>
    </citation>
    <scope>IDENTIFICATION</scope>
    <source>
        <tissue evidence="4">Leaves</tissue>
    </source>
</reference>
<keyword evidence="3" id="KW-1185">Reference proteome</keyword>
<dbReference type="InterPro" id="IPR057442">
    <property type="entry name" value="Beta-prop_At4g14310"/>
</dbReference>
<evidence type="ECO:0000259" key="2">
    <source>
        <dbReference type="Pfam" id="PF25465"/>
    </source>
</evidence>
<feature type="compositionally biased region" description="Basic and acidic residues" evidence="1">
    <location>
        <begin position="355"/>
        <end position="366"/>
    </location>
</feature>
<feature type="domain" description="At4g14310 8-bladed propeller" evidence="2">
    <location>
        <begin position="652"/>
        <end position="935"/>
    </location>
</feature>
<evidence type="ECO:0000313" key="4">
    <source>
        <dbReference type="RefSeq" id="XP_018807971.1"/>
    </source>
</evidence>
<dbReference type="STRING" id="51240.A0A2I4DLD5"/>
<dbReference type="AlphaFoldDB" id="A0A2I4DLD5"/>
<proteinExistence type="predicted"/>
<dbReference type="InterPro" id="IPR045289">
    <property type="entry name" value="At4g14310-like"/>
</dbReference>
<dbReference type="OrthoDB" id="1907242at2759"/>
<feature type="region of interest" description="Disordered" evidence="1">
    <location>
        <begin position="1"/>
        <end position="179"/>
    </location>
</feature>
<feature type="region of interest" description="Disordered" evidence="1">
    <location>
        <begin position="331"/>
        <end position="374"/>
    </location>
</feature>
<dbReference type="Gramene" id="Jr12_14300_p1">
    <property type="protein sequence ID" value="cds.Jr12_14300_p1"/>
    <property type="gene ID" value="Jr12_14300"/>
</dbReference>
<dbReference type="Pfam" id="PF25465">
    <property type="entry name" value="Beta-prop_At4g14310"/>
    <property type="match status" value="1"/>
</dbReference>
<dbReference type="GeneID" id="108981310"/>
<sequence length="942" mass="102388">MSVSSACRLKDRGAAAIKPSKPLTPISISSKNAISTSHKSSSTGKENPRPASRPRAASQKPVIRPVPRVDKAAAASIVPSKDRDTRVRSSTSAQRGRAPSPEFIRVFSDRRVSVGVSGGKGVESGKRKEFKCSSVKGSEGNENGHRVLRDRNESSKTGVNLDKKGAACEESETKSERTDKSLNKIGALDNCIVKVNRSATLIRSSDASFNFDENFRDEFGVDAGLNSKVVVVKVGNGVDECADEVGEKSSVNEMVLEIPKEELSEEGVGSRFGNKYPSKLHEKLAFLEGKVKRIASDIKKTKEMLDMNNPDASKVILSDIQNKISGIQKAMDNVGGKSDGKTGLSKGIGDDENEIADKGKSKEPHNAKTSVKGLSSEELEARLFPHHKLLKNRIPLKATSESSQSHEPLVVGPNWESKVDGKSFSSIDENSIAIEFLASLNEEQNEVTGRVGQADMECCEVQEMDGATSTVGQDSSNMFNVKRDVELILTTDETLDEFDDQENRQGAVLGEGTDDTCIYQVNEIGRKTSTGGWFVSEGEAVLLAHDDGSCSFYDITNSEEKAEYKPPPGVSPDIWRDCWIIRAPGADGCSGRYVVAASAGNAMDSGFCSWDFYTKDVRAFQIESGTTTSRTVLGPVPSNIVHRRTALSNILAPENRQWWYKPCGPLIISIASCQKGVRVFDIRDGEQVLKWEVEKPVLTMDYSSPLHWRNRGKVVLAEAETISVWDVNSLSPQALLSVSSSGRKISALHVNNTDAELGGGVRQRVSSSEAEGNDGVFCTPDSINILDFRHPSGIGLKIPKLGVNAQSIFSRGDSIFLGCSVVRSGGKKQPSSQVQQFSLRKQRLFSTYALPESNAHSHYTSITQAWGNSNLVMGVCGLGLFVFDGLRDDSLLSFPTDSGNAQKSREVIGPDDMYSPSFDYLSSRALLISRDRPAVWRHLPEV</sequence>
<dbReference type="KEGG" id="jre:108981310"/>
<feature type="compositionally biased region" description="Basic and acidic residues" evidence="1">
    <location>
        <begin position="161"/>
        <end position="179"/>
    </location>
</feature>
<dbReference type="RefSeq" id="XP_018807971.1">
    <property type="nucleotide sequence ID" value="XM_018952426.2"/>
</dbReference>
<dbReference type="PANTHER" id="PTHR35492">
    <property type="entry name" value="TRANSDUCIN/WD40 REPEAT-LIKE SUPERFAMILY PROTEIN"/>
    <property type="match status" value="1"/>
</dbReference>
<evidence type="ECO:0000313" key="3">
    <source>
        <dbReference type="Proteomes" id="UP000235220"/>
    </source>
</evidence>
<dbReference type="SUPFAM" id="SSF50969">
    <property type="entry name" value="YVTN repeat-like/Quinoprotein amine dehydrogenase"/>
    <property type="match status" value="1"/>
</dbReference>
<organism evidence="3 4">
    <name type="scientific">Juglans regia</name>
    <name type="common">English walnut</name>
    <dbReference type="NCBI Taxonomy" id="51240"/>
    <lineage>
        <taxon>Eukaryota</taxon>
        <taxon>Viridiplantae</taxon>
        <taxon>Streptophyta</taxon>
        <taxon>Embryophyta</taxon>
        <taxon>Tracheophyta</taxon>
        <taxon>Spermatophyta</taxon>
        <taxon>Magnoliopsida</taxon>
        <taxon>eudicotyledons</taxon>
        <taxon>Gunneridae</taxon>
        <taxon>Pentapetalae</taxon>
        <taxon>rosids</taxon>
        <taxon>fabids</taxon>
        <taxon>Fagales</taxon>
        <taxon>Juglandaceae</taxon>
        <taxon>Juglans</taxon>
    </lineage>
</organism>
<accession>A0A2I4DLD5</accession>
<gene>
    <name evidence="4" type="primary">LOC108981310</name>
</gene>